<dbReference type="Gene3D" id="3.40.30.10">
    <property type="entry name" value="Glutaredoxin"/>
    <property type="match status" value="1"/>
</dbReference>
<reference evidence="5 8" key="2">
    <citation type="submission" date="2018-04" db="EMBL/GenBank/DDBJ databases">
        <title>Whole genome sequence comparison of clinical and drinking water Legionella pneumophila isolates.</title>
        <authorList>
            <person name="Garner E."/>
        </authorList>
    </citation>
    <scope>NUCLEOTIDE SEQUENCE [LARGE SCALE GENOMIC DNA]</scope>
    <source>
        <strain evidence="5 8">WH02</strain>
    </source>
</reference>
<reference evidence="4 7" key="3">
    <citation type="submission" date="2018-09" db="EMBL/GenBank/DDBJ databases">
        <title>Draft genome sequences of Legionella taurinensis isolated from water samples.</title>
        <authorList>
            <person name="Chakeri A."/>
            <person name="Allerberger F."/>
            <person name="Kundi M."/>
            <person name="Ruppitsch W."/>
            <person name="Schmid D."/>
        </authorList>
    </citation>
    <scope>NUCLEOTIDE SEQUENCE [LARGE SCALE GENOMIC DNA]</scope>
    <source>
        <strain evidence="4 7">4570-18-6</strain>
    </source>
</reference>
<dbReference type="EMBL" id="QZWB01000002">
    <property type="protein sequence ID" value="RJT48674.1"/>
    <property type="molecule type" value="Genomic_DNA"/>
</dbReference>
<dbReference type="OrthoDB" id="9798454at2"/>
<protein>
    <submittedName>
        <fullName evidence="4">Thioredoxin</fullName>
    </submittedName>
</protein>
<evidence type="ECO:0000256" key="1">
    <source>
        <dbReference type="SAM" id="SignalP"/>
    </source>
</evidence>
<accession>A0A3A5L6M6</accession>
<dbReference type="Proteomes" id="UP000306421">
    <property type="component" value="Unassembled WGS sequence"/>
</dbReference>
<evidence type="ECO:0000313" key="4">
    <source>
        <dbReference type="EMBL" id="RJT48674.1"/>
    </source>
</evidence>
<feature type="signal peptide" evidence="1">
    <location>
        <begin position="1"/>
        <end position="22"/>
    </location>
</feature>
<gene>
    <name evidence="4" type="ORF">D6J04_02755</name>
    <name evidence="3" type="ORF">DB745_07465</name>
    <name evidence="5" type="ORF">DIZ81_09055</name>
</gene>
<dbReference type="InterPro" id="IPR036249">
    <property type="entry name" value="Thioredoxin-like_sf"/>
</dbReference>
<organism evidence="4 7">
    <name type="scientific">Legionella taurinensis</name>
    <dbReference type="NCBI Taxonomy" id="70611"/>
    <lineage>
        <taxon>Bacteria</taxon>
        <taxon>Pseudomonadati</taxon>
        <taxon>Pseudomonadota</taxon>
        <taxon>Gammaproteobacteria</taxon>
        <taxon>Legionellales</taxon>
        <taxon>Legionellaceae</taxon>
        <taxon>Legionella</taxon>
    </lineage>
</organism>
<dbReference type="EMBL" id="QFGG01000007">
    <property type="protein sequence ID" value="TID42127.1"/>
    <property type="molecule type" value="Genomic_DNA"/>
</dbReference>
<evidence type="ECO:0000313" key="8">
    <source>
        <dbReference type="Proteomes" id="UP000306421"/>
    </source>
</evidence>
<dbReference type="EMBL" id="QCXM01000006">
    <property type="protein sequence ID" value="PUT47726.1"/>
    <property type="molecule type" value="Genomic_DNA"/>
</dbReference>
<sequence>MGYMKRLLIGLMACSLPSLGWASDTAHQATVQAVHFTPSQFEKAKRSNLRFIVAFHKKGCARCKKQQQILNELALSPEFLALRLLIADFDDAELVKQFDVTFHDTLIVYRGPREVSRSQGLLNARAIKQQIEG</sequence>
<dbReference type="CDD" id="cd02947">
    <property type="entry name" value="TRX_family"/>
    <property type="match status" value="1"/>
</dbReference>
<dbReference type="Pfam" id="PF00085">
    <property type="entry name" value="Thioredoxin"/>
    <property type="match status" value="1"/>
</dbReference>
<reference evidence="3 6" key="1">
    <citation type="submission" date="2018-04" db="EMBL/GenBank/DDBJ databases">
        <title>Whole genome sequence comparison of clinical and drinking water Legionella pneumophila isolates associated with the Flint Water Crisis.</title>
        <authorList>
            <person name="Garner E."/>
            <person name="Brown C."/>
            <person name="Schwake O."/>
            <person name="Coil D."/>
            <person name="Jospin G."/>
            <person name="Eisen J."/>
            <person name="Edwards M."/>
            <person name="Pruden A."/>
        </authorList>
    </citation>
    <scope>NUCLEOTIDE SEQUENCE [LARGE SCALE GENOMIC DNA]</scope>
    <source>
        <strain evidence="3 6">Genessee03</strain>
    </source>
</reference>
<proteinExistence type="predicted"/>
<dbReference type="SUPFAM" id="SSF52833">
    <property type="entry name" value="Thioredoxin-like"/>
    <property type="match status" value="1"/>
</dbReference>
<feature type="chain" id="PRO_5044588149" evidence="1">
    <location>
        <begin position="23"/>
        <end position="133"/>
    </location>
</feature>
<name>A0A3A5L6M6_9GAMM</name>
<dbReference type="Proteomes" id="UP000251035">
    <property type="component" value="Unassembled WGS sequence"/>
</dbReference>
<dbReference type="AlphaFoldDB" id="A0A3A5L6M6"/>
<evidence type="ECO:0000313" key="3">
    <source>
        <dbReference type="EMBL" id="PUT47726.1"/>
    </source>
</evidence>
<evidence type="ECO:0000313" key="7">
    <source>
        <dbReference type="Proteomes" id="UP000270757"/>
    </source>
</evidence>
<evidence type="ECO:0000313" key="6">
    <source>
        <dbReference type="Proteomes" id="UP000251035"/>
    </source>
</evidence>
<keyword evidence="6" id="KW-1185">Reference proteome</keyword>
<dbReference type="Proteomes" id="UP000270757">
    <property type="component" value="Unassembled WGS sequence"/>
</dbReference>
<comment type="caution">
    <text evidence="4">The sequence shown here is derived from an EMBL/GenBank/DDBJ whole genome shotgun (WGS) entry which is preliminary data.</text>
</comment>
<keyword evidence="1" id="KW-0732">Signal</keyword>
<dbReference type="InterPro" id="IPR013766">
    <property type="entry name" value="Thioredoxin_domain"/>
</dbReference>
<evidence type="ECO:0000259" key="2">
    <source>
        <dbReference type="Pfam" id="PF00085"/>
    </source>
</evidence>
<feature type="domain" description="Thioredoxin" evidence="2">
    <location>
        <begin position="34"/>
        <end position="132"/>
    </location>
</feature>
<evidence type="ECO:0000313" key="5">
    <source>
        <dbReference type="EMBL" id="TID42127.1"/>
    </source>
</evidence>